<organism evidence="2 3">
    <name type="scientific">Rhinocladiella mackenziei CBS 650.93</name>
    <dbReference type="NCBI Taxonomy" id="1442369"/>
    <lineage>
        <taxon>Eukaryota</taxon>
        <taxon>Fungi</taxon>
        <taxon>Dikarya</taxon>
        <taxon>Ascomycota</taxon>
        <taxon>Pezizomycotina</taxon>
        <taxon>Eurotiomycetes</taxon>
        <taxon>Chaetothyriomycetidae</taxon>
        <taxon>Chaetothyriales</taxon>
        <taxon>Herpotrichiellaceae</taxon>
        <taxon>Rhinocladiella</taxon>
    </lineage>
</organism>
<feature type="region of interest" description="Disordered" evidence="1">
    <location>
        <begin position="26"/>
        <end position="59"/>
    </location>
</feature>
<feature type="compositionally biased region" description="Polar residues" evidence="1">
    <location>
        <begin position="118"/>
        <end position="128"/>
    </location>
</feature>
<accession>A0A0D2JIP8</accession>
<gene>
    <name evidence="2" type="ORF">Z518_00389</name>
</gene>
<evidence type="ECO:0000256" key="1">
    <source>
        <dbReference type="SAM" id="MobiDB-lite"/>
    </source>
</evidence>
<dbReference type="HOGENOM" id="CLU_605490_0_0_1"/>
<dbReference type="OrthoDB" id="5973539at2759"/>
<dbReference type="RefSeq" id="XP_013276446.1">
    <property type="nucleotide sequence ID" value="XM_013420992.1"/>
</dbReference>
<reference evidence="2 3" key="1">
    <citation type="submission" date="2015-01" db="EMBL/GenBank/DDBJ databases">
        <title>The Genome Sequence of Rhinocladiella mackenzie CBS 650.93.</title>
        <authorList>
            <consortium name="The Broad Institute Genomics Platform"/>
            <person name="Cuomo C."/>
            <person name="de Hoog S."/>
            <person name="Gorbushina A."/>
            <person name="Stielow B."/>
            <person name="Teixiera M."/>
            <person name="Abouelleil A."/>
            <person name="Chapman S.B."/>
            <person name="Priest M."/>
            <person name="Young S.K."/>
            <person name="Wortman J."/>
            <person name="Nusbaum C."/>
            <person name="Birren B."/>
        </authorList>
    </citation>
    <scope>NUCLEOTIDE SEQUENCE [LARGE SCALE GENOMIC DNA]</scope>
    <source>
        <strain evidence="2 3">CBS 650.93</strain>
    </source>
</reference>
<dbReference type="AlphaFoldDB" id="A0A0D2JIP8"/>
<feature type="compositionally biased region" description="Low complexity" evidence="1">
    <location>
        <begin position="193"/>
        <end position="203"/>
    </location>
</feature>
<dbReference type="Pfam" id="PF11905">
    <property type="entry name" value="DUF3425"/>
    <property type="match status" value="1"/>
</dbReference>
<evidence type="ECO:0000313" key="3">
    <source>
        <dbReference type="Proteomes" id="UP000053617"/>
    </source>
</evidence>
<dbReference type="EMBL" id="KN847475">
    <property type="protein sequence ID" value="KIX09310.1"/>
    <property type="molecule type" value="Genomic_DNA"/>
</dbReference>
<feature type="region of interest" description="Disordered" evidence="1">
    <location>
        <begin position="115"/>
        <end position="134"/>
    </location>
</feature>
<dbReference type="CDD" id="cd14686">
    <property type="entry name" value="bZIP"/>
    <property type="match status" value="1"/>
</dbReference>
<dbReference type="Proteomes" id="UP000053617">
    <property type="component" value="Unassembled WGS sequence"/>
</dbReference>
<proteinExistence type="predicted"/>
<feature type="compositionally biased region" description="Basic and acidic residues" evidence="1">
    <location>
        <begin position="31"/>
        <end position="59"/>
    </location>
</feature>
<evidence type="ECO:0008006" key="4">
    <source>
        <dbReference type="Google" id="ProtNLM"/>
    </source>
</evidence>
<dbReference type="GeneID" id="25288460"/>
<protein>
    <recommendedName>
        <fullName evidence="4">BZIP domain-containing protein</fullName>
    </recommendedName>
</protein>
<sequence>MGASTIENAAAATVVGQKMQQQAKLGKYKRKLTEARREQNRRSQRVWREKQKQRRDEEVKAKVQEELKRLGQINGLPPQSPRAGSDLVRPHELRVEGGIVCQPQPLPFVEPQRDHGVNGTSLSSTESVVTPEPALPEPALPLPVAVYYYVPPDPDSEDMRHIWDGPTDTEYKTYKLPPGYSSLCPTGPISPRSRFSSLPSSSQRKSHTSSNSHLPSPYLNHLQLVGESCFGATLSIAQSLGITRSSYINDHPSPFTTSSNANIHTVPVDFRPTAFQLILPHPCFLDCIPFAHFRSMAIYLSSVKKLDHCSLFLDLMHDGMVCWGRANANGHFGRSMRDGVAWSKRSWEVRKWFWRKWGWIARMRVEDIDSGFIAQRDEEVFDDEDGMLSGSQWWWSLHGDQEGMTPSPPAEDPADLNAVVAGIPEQEEQGAILSRQSTCHVGLRHNPDLIVHWPEELN</sequence>
<keyword evidence="3" id="KW-1185">Reference proteome</keyword>
<dbReference type="VEuPathDB" id="FungiDB:Z518_00389"/>
<name>A0A0D2JIP8_9EURO</name>
<dbReference type="InterPro" id="IPR021833">
    <property type="entry name" value="DUF3425"/>
</dbReference>
<evidence type="ECO:0000313" key="2">
    <source>
        <dbReference type="EMBL" id="KIX09310.1"/>
    </source>
</evidence>
<feature type="region of interest" description="Disordered" evidence="1">
    <location>
        <begin position="193"/>
        <end position="214"/>
    </location>
</feature>
<dbReference type="PANTHER" id="PTHR38116">
    <property type="entry name" value="CHROMOSOME 7, WHOLE GENOME SHOTGUN SEQUENCE"/>
    <property type="match status" value="1"/>
</dbReference>
<dbReference type="PANTHER" id="PTHR38116:SF8">
    <property type="entry name" value="BZIP DOMAIN-CONTAINING PROTEIN"/>
    <property type="match status" value="1"/>
</dbReference>